<dbReference type="InterPro" id="IPR026591">
    <property type="entry name" value="Sirtuin_cat_small_dom_sf"/>
</dbReference>
<feature type="binding site" evidence="4">
    <location>
        <position position="127"/>
    </location>
    <ligand>
        <name>Zn(2+)</name>
        <dbReference type="ChEBI" id="CHEBI:29105"/>
    </ligand>
</feature>
<keyword evidence="7" id="KW-1185">Reference proteome</keyword>
<dbReference type="InterPro" id="IPR026590">
    <property type="entry name" value="Ssirtuin_cat_dom"/>
</dbReference>
<dbReference type="NCBIfam" id="NF001753">
    <property type="entry name" value="PRK00481.1-3"/>
    <property type="match status" value="1"/>
</dbReference>
<evidence type="ECO:0000256" key="4">
    <source>
        <dbReference type="PROSITE-ProRule" id="PRU00236"/>
    </source>
</evidence>
<dbReference type="Proteomes" id="UP001589609">
    <property type="component" value="Unassembled WGS sequence"/>
</dbReference>
<dbReference type="Pfam" id="PF02146">
    <property type="entry name" value="SIR2"/>
    <property type="match status" value="1"/>
</dbReference>
<evidence type="ECO:0000256" key="3">
    <source>
        <dbReference type="ARBA" id="ARBA00023027"/>
    </source>
</evidence>
<dbReference type="PROSITE" id="PS50305">
    <property type="entry name" value="SIRTUIN"/>
    <property type="match status" value="1"/>
</dbReference>
<keyword evidence="3" id="KW-0520">NAD</keyword>
<sequence length="237" mass="26368">MNKAEQLASLVRNAKHMVVLTGAGMSTESGIPDFRSSEGLWKKYDPFTVSHVDTIDNDYDAFHSFYGQRIAQQLQNISPNEGHNILARWEAAGIVKFLATQNVENLHQRAGSKNVAQLHGGLDHIYCHHCGTPSTLEAFLEKKPCSSCGGRLRPNIVLFGEMLPQDVWSQAFTEIARSDLLLIIGTSLRVSPVNQLPLEARGKIAIINMDETPFDDKFDLVIREKAAEVLREVESLL</sequence>
<keyword evidence="4" id="KW-0479">Metal-binding</keyword>
<dbReference type="InterPro" id="IPR050134">
    <property type="entry name" value="NAD-dep_sirtuin_deacylases"/>
</dbReference>
<feature type="domain" description="Deacetylase sirtuin-type" evidence="5">
    <location>
        <begin position="1"/>
        <end position="237"/>
    </location>
</feature>
<name>A0ABV5WKV3_9BACI</name>
<evidence type="ECO:0000313" key="6">
    <source>
        <dbReference type="EMBL" id="MFB9760961.1"/>
    </source>
</evidence>
<dbReference type="SUPFAM" id="SSF52467">
    <property type="entry name" value="DHS-like NAD/FAD-binding domain"/>
    <property type="match status" value="1"/>
</dbReference>
<evidence type="ECO:0000259" key="5">
    <source>
        <dbReference type="PROSITE" id="PS50305"/>
    </source>
</evidence>
<evidence type="ECO:0000313" key="7">
    <source>
        <dbReference type="Proteomes" id="UP001589609"/>
    </source>
</evidence>
<keyword evidence="4" id="KW-0862">Zinc</keyword>
<dbReference type="PANTHER" id="PTHR11085">
    <property type="entry name" value="NAD-DEPENDENT PROTEIN DEACYLASE SIRTUIN-5, MITOCHONDRIAL-RELATED"/>
    <property type="match status" value="1"/>
</dbReference>
<dbReference type="EC" id="2.3.1.286" evidence="1"/>
<keyword evidence="2" id="KW-0808">Transferase</keyword>
<accession>A0ABV5WKV3</accession>
<evidence type="ECO:0000256" key="2">
    <source>
        <dbReference type="ARBA" id="ARBA00022679"/>
    </source>
</evidence>
<feature type="binding site" evidence="4">
    <location>
        <position position="130"/>
    </location>
    <ligand>
        <name>Zn(2+)</name>
        <dbReference type="ChEBI" id="CHEBI:29105"/>
    </ligand>
</feature>
<feature type="active site" description="Proton acceptor" evidence="4">
    <location>
        <position position="119"/>
    </location>
</feature>
<feature type="binding site" evidence="4">
    <location>
        <position position="148"/>
    </location>
    <ligand>
        <name>Zn(2+)</name>
        <dbReference type="ChEBI" id="CHEBI:29105"/>
    </ligand>
</feature>
<reference evidence="6 7" key="1">
    <citation type="submission" date="2024-09" db="EMBL/GenBank/DDBJ databases">
        <authorList>
            <person name="Sun Q."/>
            <person name="Mori K."/>
        </authorList>
    </citation>
    <scope>NUCLEOTIDE SEQUENCE [LARGE SCALE GENOMIC DNA]</scope>
    <source>
        <strain evidence="6 7">JCM 11201</strain>
    </source>
</reference>
<proteinExistence type="predicted"/>
<dbReference type="InterPro" id="IPR003000">
    <property type="entry name" value="Sirtuin"/>
</dbReference>
<evidence type="ECO:0000256" key="1">
    <source>
        <dbReference type="ARBA" id="ARBA00012928"/>
    </source>
</evidence>
<dbReference type="PANTHER" id="PTHR11085:SF4">
    <property type="entry name" value="NAD-DEPENDENT PROTEIN DEACYLASE"/>
    <property type="match status" value="1"/>
</dbReference>
<feature type="binding site" evidence="4">
    <location>
        <position position="145"/>
    </location>
    <ligand>
        <name>Zn(2+)</name>
        <dbReference type="ChEBI" id="CHEBI:29105"/>
    </ligand>
</feature>
<protein>
    <recommendedName>
        <fullName evidence="1">protein acetyllysine N-acetyltransferase</fullName>
        <ecNumber evidence="1">2.3.1.286</ecNumber>
    </recommendedName>
</protein>
<dbReference type="Gene3D" id="3.40.50.1220">
    <property type="entry name" value="TPP-binding domain"/>
    <property type="match status" value="1"/>
</dbReference>
<dbReference type="EMBL" id="JBHMAF010000180">
    <property type="protein sequence ID" value="MFB9760961.1"/>
    <property type="molecule type" value="Genomic_DNA"/>
</dbReference>
<dbReference type="RefSeq" id="WP_379951233.1">
    <property type="nucleotide sequence ID" value="NZ_JBHMAF010000180.1"/>
</dbReference>
<dbReference type="InterPro" id="IPR029035">
    <property type="entry name" value="DHS-like_NAD/FAD-binding_dom"/>
</dbReference>
<dbReference type="Gene3D" id="3.30.1600.10">
    <property type="entry name" value="SIR2/SIRT2 'Small Domain"/>
    <property type="match status" value="1"/>
</dbReference>
<comment type="caution">
    <text evidence="6">The sequence shown here is derived from an EMBL/GenBank/DDBJ whole genome shotgun (WGS) entry which is preliminary data.</text>
</comment>
<gene>
    <name evidence="6" type="ORF">ACFFMS_22055</name>
</gene>
<organism evidence="6 7">
    <name type="scientific">Ectobacillus funiculus</name>
    <dbReference type="NCBI Taxonomy" id="137993"/>
    <lineage>
        <taxon>Bacteria</taxon>
        <taxon>Bacillati</taxon>
        <taxon>Bacillota</taxon>
        <taxon>Bacilli</taxon>
        <taxon>Bacillales</taxon>
        <taxon>Bacillaceae</taxon>
        <taxon>Ectobacillus</taxon>
    </lineage>
</organism>